<accession>A0AAV3QIC2</accession>
<sequence>MKGMDADIPSVEDVDPTTVETTENVTRSLIDTSAEIFGQDGNDNLNVDVEDVIPEKAGQEKKKSKKRKLRKLVDSTKTSKIKKRG</sequence>
<dbReference type="EMBL" id="BAABME010004857">
    <property type="protein sequence ID" value="GAA0163814.1"/>
    <property type="molecule type" value="Genomic_DNA"/>
</dbReference>
<evidence type="ECO:0000256" key="1">
    <source>
        <dbReference type="SAM" id="MobiDB-lite"/>
    </source>
</evidence>
<proteinExistence type="predicted"/>
<name>A0AAV3QIC2_LITER</name>
<gene>
    <name evidence="2" type="ORF">LIER_19592</name>
</gene>
<reference evidence="2 3" key="1">
    <citation type="submission" date="2024-01" db="EMBL/GenBank/DDBJ databases">
        <title>The complete chloroplast genome sequence of Lithospermum erythrorhizon: insights into the phylogenetic relationship among Boraginaceae species and the maternal lineages of purple gromwells.</title>
        <authorList>
            <person name="Okada T."/>
            <person name="Watanabe K."/>
        </authorList>
    </citation>
    <scope>NUCLEOTIDE SEQUENCE [LARGE SCALE GENOMIC DNA]</scope>
</reference>
<feature type="region of interest" description="Disordered" evidence="1">
    <location>
        <begin position="56"/>
        <end position="85"/>
    </location>
</feature>
<comment type="caution">
    <text evidence="2">The sequence shown here is derived from an EMBL/GenBank/DDBJ whole genome shotgun (WGS) entry which is preliminary data.</text>
</comment>
<evidence type="ECO:0000313" key="2">
    <source>
        <dbReference type="EMBL" id="GAA0163814.1"/>
    </source>
</evidence>
<dbReference type="AlphaFoldDB" id="A0AAV3QIC2"/>
<keyword evidence="3" id="KW-1185">Reference proteome</keyword>
<dbReference type="Proteomes" id="UP001454036">
    <property type="component" value="Unassembled WGS sequence"/>
</dbReference>
<organism evidence="2 3">
    <name type="scientific">Lithospermum erythrorhizon</name>
    <name type="common">Purple gromwell</name>
    <name type="synonym">Lithospermum officinale var. erythrorhizon</name>
    <dbReference type="NCBI Taxonomy" id="34254"/>
    <lineage>
        <taxon>Eukaryota</taxon>
        <taxon>Viridiplantae</taxon>
        <taxon>Streptophyta</taxon>
        <taxon>Embryophyta</taxon>
        <taxon>Tracheophyta</taxon>
        <taxon>Spermatophyta</taxon>
        <taxon>Magnoliopsida</taxon>
        <taxon>eudicotyledons</taxon>
        <taxon>Gunneridae</taxon>
        <taxon>Pentapetalae</taxon>
        <taxon>asterids</taxon>
        <taxon>lamiids</taxon>
        <taxon>Boraginales</taxon>
        <taxon>Boraginaceae</taxon>
        <taxon>Boraginoideae</taxon>
        <taxon>Lithospermeae</taxon>
        <taxon>Lithospermum</taxon>
    </lineage>
</organism>
<protein>
    <submittedName>
        <fullName evidence="2">Uncharacterized protein</fullName>
    </submittedName>
</protein>
<feature type="region of interest" description="Disordered" evidence="1">
    <location>
        <begin position="1"/>
        <end position="22"/>
    </location>
</feature>
<evidence type="ECO:0000313" key="3">
    <source>
        <dbReference type="Proteomes" id="UP001454036"/>
    </source>
</evidence>